<sequence length="473" mass="53049">MKFKSHLAIFISVFSLLCSCGNTDENTNHNSATLIDFQVQLTENNTLRAEVKAKFSKSVSYYIEYWETSKEDTRHHTLTYETYGATQDTLVLLKPHTEYACRIVYNDAKDTSPVKHFNTKEVPSIVPTSTLITDNLKETLDGYLLSYSRKSPGVLYLMDTKGIPVWYEKMPEGVLVANFNKTNNCFYVLSVAPNSANPDISGGYYTGDKLKVIDLFGHIRFQKLLTTLPEMKNRHAHHECRPLPNGNVMIVTSVTQSFDLTAQGGTKDEEVTGDGFIVLNPQGKVVYQWDCFGTLNPADDSGIMQSKKDWLHANSINTDMDGNYYMTFNTISQLWKIDAQTGKTLYRIGKNGTIKTPEEGWANGLHCANPIAPDEILALDNGRLGTKGSRALLYKINTENNTVQLAIDSEISKEYSTPNRGNVQLVTPNMLLFGSSVKNLILFTDINTKANVLRAISVTNLFYRTEYIPPISY</sequence>
<dbReference type="PROSITE" id="PS51257">
    <property type="entry name" value="PROKAR_LIPOPROTEIN"/>
    <property type="match status" value="1"/>
</dbReference>
<protein>
    <submittedName>
        <fullName evidence="2">Uncharacterized protein</fullName>
    </submittedName>
</protein>
<dbReference type="EMBL" id="AP035785">
    <property type="protein sequence ID" value="BFO72215.1"/>
    <property type="molecule type" value="Genomic_DNA"/>
</dbReference>
<evidence type="ECO:0000256" key="1">
    <source>
        <dbReference type="SAM" id="SignalP"/>
    </source>
</evidence>
<organism evidence="2">
    <name type="scientific">Prevotella sp. GTC17253</name>
    <dbReference type="NCBI Taxonomy" id="3236793"/>
    <lineage>
        <taxon>Bacteria</taxon>
        <taxon>Pseudomonadati</taxon>
        <taxon>Bacteroidota</taxon>
        <taxon>Bacteroidia</taxon>
        <taxon>Bacteroidales</taxon>
        <taxon>Prevotellaceae</taxon>
        <taxon>Prevotella</taxon>
    </lineage>
</organism>
<dbReference type="PANTHER" id="PTHR35340">
    <property type="entry name" value="PQQ ENZYME REPEAT PROTEIN-RELATED"/>
    <property type="match status" value="1"/>
</dbReference>
<keyword evidence="1" id="KW-0732">Signal</keyword>
<feature type="chain" id="PRO_5044258293" evidence="1">
    <location>
        <begin position="21"/>
        <end position="473"/>
    </location>
</feature>
<dbReference type="AlphaFoldDB" id="A0AB33IVZ2"/>
<accession>A0AB33IVZ2</accession>
<feature type="signal peptide" evidence="1">
    <location>
        <begin position="1"/>
        <end position="20"/>
    </location>
</feature>
<dbReference type="InterPro" id="IPR053143">
    <property type="entry name" value="Arylsulfate_ST"/>
</dbReference>
<proteinExistence type="predicted"/>
<name>A0AB33IVZ2_9BACT</name>
<dbReference type="GO" id="GO:0004062">
    <property type="term" value="F:aryl sulfotransferase activity"/>
    <property type="evidence" value="ECO:0007669"/>
    <property type="project" value="InterPro"/>
</dbReference>
<gene>
    <name evidence="2" type="ORF">GTC17253_21810</name>
</gene>
<evidence type="ECO:0000313" key="2">
    <source>
        <dbReference type="EMBL" id="BFO72215.1"/>
    </source>
</evidence>
<dbReference type="PANTHER" id="PTHR35340:SF5">
    <property type="entry name" value="ASST-DOMAIN-CONTAINING PROTEIN"/>
    <property type="match status" value="1"/>
</dbReference>
<dbReference type="Pfam" id="PF05935">
    <property type="entry name" value="Arylsulfotrans"/>
    <property type="match status" value="1"/>
</dbReference>
<dbReference type="InterPro" id="IPR010262">
    <property type="entry name" value="Arylsulfotransferase_bact"/>
</dbReference>
<reference evidence="2" key="1">
    <citation type="submission" date="2024-07" db="EMBL/GenBank/DDBJ databases">
        <title>Complete genome sequence of Prevotella sp. YM-2024 GTC17253.</title>
        <authorList>
            <person name="Hayashi M."/>
            <person name="Muto Y."/>
            <person name="Tanaka K."/>
            <person name="Niwa H."/>
        </authorList>
    </citation>
    <scope>NUCLEOTIDE SEQUENCE</scope>
    <source>
        <strain evidence="2">GTC17253</strain>
    </source>
</reference>
<dbReference type="SUPFAM" id="SSF63829">
    <property type="entry name" value="Calcium-dependent phosphotriesterase"/>
    <property type="match status" value="1"/>
</dbReference>